<evidence type="ECO:0000313" key="3">
    <source>
        <dbReference type="Proteomes" id="UP000229098"/>
    </source>
</evidence>
<evidence type="ECO:0000313" key="1">
    <source>
        <dbReference type="EMBL" id="PJE64856.1"/>
    </source>
</evidence>
<dbReference type="AlphaFoldDB" id="A0A2M8KY81"/>
<name>A0A2M8KY81_9BACT</name>
<dbReference type="EMBL" id="PFEF01000003">
    <property type="protein sequence ID" value="PJE64856.1"/>
    <property type="molecule type" value="Genomic_DNA"/>
</dbReference>
<dbReference type="EMBL" id="PFEF01000003">
    <property type="protein sequence ID" value="PJE64861.1"/>
    <property type="molecule type" value="Genomic_DNA"/>
</dbReference>
<organism evidence="2 3">
    <name type="scientific">Candidatus Ryanbacteria bacterium CG10_big_fil_rev_8_21_14_0_10_43_42</name>
    <dbReference type="NCBI Taxonomy" id="1974864"/>
    <lineage>
        <taxon>Bacteria</taxon>
        <taxon>Candidatus Ryaniibacteriota</taxon>
    </lineage>
</organism>
<reference evidence="2" key="2">
    <citation type="submission" date="2017-09" db="EMBL/GenBank/DDBJ databases">
        <title>Depth-based differentiation of microbial function through sediment-hosted aquifers and enrichment of novel symbionts in the deep terrestrial subsurface.</title>
        <authorList>
            <person name="Probst A.J."/>
            <person name="Ladd B."/>
            <person name="Jarett J.K."/>
            <person name="Geller-Mcgrath D.E."/>
            <person name="Sieber C.M."/>
            <person name="Emerson J.B."/>
            <person name="Anantharaman K."/>
            <person name="Thomas B.C."/>
            <person name="Malmstrom R."/>
            <person name="Stieglmeier M."/>
            <person name="Klingl A."/>
            <person name="Woyke T."/>
            <person name="Ryan C.M."/>
            <person name="Banfield J.F."/>
        </authorList>
    </citation>
    <scope>NUCLEOTIDE SEQUENCE [LARGE SCALE GENOMIC DNA]</scope>
    <source>
        <strain evidence="2">CG10_big_fil_rev_8_21_14_0_10_43_42</strain>
    </source>
</reference>
<sequence length="60" mass="7410">MPDDYISYVNEPEKDDELEELRYSVNRGKPYGREQWINRIINRFNLESTVRDPWRPKKRP</sequence>
<evidence type="ECO:0000313" key="2">
    <source>
        <dbReference type="EMBL" id="PJE64861.1"/>
    </source>
</evidence>
<proteinExistence type="predicted"/>
<protein>
    <submittedName>
        <fullName evidence="2">Uncharacterized protein</fullName>
    </submittedName>
</protein>
<comment type="caution">
    <text evidence="2">The sequence shown here is derived from an EMBL/GenBank/DDBJ whole genome shotgun (WGS) entry which is preliminary data.</text>
</comment>
<dbReference type="Proteomes" id="UP000229098">
    <property type="component" value="Unassembled WGS sequence"/>
</dbReference>
<gene>
    <name evidence="1" type="ORF">COU90_01160</name>
    <name evidence="2" type="ORF">COU90_01185</name>
</gene>
<accession>A0A2M8KY81</accession>
<reference evidence="3" key="1">
    <citation type="submission" date="2017-09" db="EMBL/GenBank/DDBJ databases">
        <title>Depth-based differentiation of microbial function through sediment-hosted aquifers and enrichment of novel symbionts in the deep terrestrial subsurface.</title>
        <authorList>
            <person name="Probst A.J."/>
            <person name="Ladd B."/>
            <person name="Jarett J.K."/>
            <person name="Geller-Mcgrath D.E."/>
            <person name="Sieber C.M.K."/>
            <person name="Emerson J.B."/>
            <person name="Anantharaman K."/>
            <person name="Thomas B.C."/>
            <person name="Malmstrom R."/>
            <person name="Stieglmeier M."/>
            <person name="Klingl A."/>
            <person name="Woyke T."/>
            <person name="Ryan C.M."/>
            <person name="Banfield J.F."/>
        </authorList>
    </citation>
    <scope>NUCLEOTIDE SEQUENCE [LARGE SCALE GENOMIC DNA]</scope>
</reference>